<dbReference type="STRING" id="1522368.IN07_00550"/>
<name>A0A098YE11_9ACTN</name>
<organism evidence="2 3">
    <name type="scientific">Modestobacter caceresii</name>
    <dbReference type="NCBI Taxonomy" id="1522368"/>
    <lineage>
        <taxon>Bacteria</taxon>
        <taxon>Bacillati</taxon>
        <taxon>Actinomycetota</taxon>
        <taxon>Actinomycetes</taxon>
        <taxon>Geodermatophilales</taxon>
        <taxon>Geodermatophilaceae</taxon>
        <taxon>Modestobacter</taxon>
    </lineage>
</organism>
<evidence type="ECO:0000313" key="2">
    <source>
        <dbReference type="EMBL" id="KGH48655.1"/>
    </source>
</evidence>
<feature type="transmembrane region" description="Helical" evidence="1">
    <location>
        <begin position="50"/>
        <end position="71"/>
    </location>
</feature>
<dbReference type="EMBL" id="JPMX01000002">
    <property type="protein sequence ID" value="KGH48655.1"/>
    <property type="molecule type" value="Genomic_DNA"/>
</dbReference>
<evidence type="ECO:0000256" key="1">
    <source>
        <dbReference type="SAM" id="Phobius"/>
    </source>
</evidence>
<dbReference type="Proteomes" id="UP000029713">
    <property type="component" value="Unassembled WGS sequence"/>
</dbReference>
<dbReference type="AlphaFoldDB" id="A0A098YE11"/>
<dbReference type="OrthoDB" id="3671425at2"/>
<keyword evidence="1" id="KW-0812">Transmembrane</keyword>
<protein>
    <submittedName>
        <fullName evidence="2">Uncharacterized protein</fullName>
    </submittedName>
</protein>
<keyword evidence="3" id="KW-1185">Reference proteome</keyword>
<comment type="caution">
    <text evidence="2">The sequence shown here is derived from an EMBL/GenBank/DDBJ whole genome shotgun (WGS) entry which is preliminary data.</text>
</comment>
<reference evidence="2 3" key="1">
    <citation type="submission" date="2014-07" db="EMBL/GenBank/DDBJ databases">
        <title>Biosystematic studies on Modestobacter strains isolated from extreme hyper-arid desert soil and from historic building.</title>
        <authorList>
            <person name="Bukarasam K."/>
            <person name="Bull A."/>
            <person name="Girard G."/>
            <person name="van Wezel G."/>
            <person name="Goodfellow M."/>
        </authorList>
    </citation>
    <scope>NUCLEOTIDE SEQUENCE [LARGE SCALE GENOMIC DNA]</scope>
    <source>
        <strain evidence="2 3">KNN45-2b</strain>
    </source>
</reference>
<accession>A0A098YE11</accession>
<evidence type="ECO:0000313" key="3">
    <source>
        <dbReference type="Proteomes" id="UP000029713"/>
    </source>
</evidence>
<keyword evidence="1" id="KW-1133">Transmembrane helix</keyword>
<gene>
    <name evidence="2" type="ORF">IN07_00550</name>
</gene>
<sequence>MNELTALREAGPEAPALSSAARSAARAALLAEIDGPAPARRRKPSRRTTLRLGAAGVAVAAAWTAAVVIAAPDGPGTPADSVTLVDFTMPTFPLSLDPVPDGLRPAFDGDGDGASIAAYDDPTGEHGFTLYVGDDESPRPDEDVAGVEVAAVEEVSVDGRDAELVRWSQDWCTGDGLGEDCGRRAFTWLTWERSEDQWVTIEAHGRYRTSEQVLAIARSLVDRPQPATLDIGLAPAGWSVQFFKTGRVLTLVNDAYEQQEITVHVPLPEDVAPADQVRSSIMGPIGPQLDVVVHGRPAQLVLVDTGYLDQRGWFLQAQFTDGTTFTLQVPDAFTQEQVLEFAEQVTHRP</sequence>
<proteinExistence type="predicted"/>
<dbReference type="RefSeq" id="WP_036332514.1">
    <property type="nucleotide sequence ID" value="NZ_JPMX01000002.1"/>
</dbReference>
<keyword evidence="1" id="KW-0472">Membrane</keyword>